<evidence type="ECO:0000259" key="14">
    <source>
        <dbReference type="Pfam" id="PF00892"/>
    </source>
</evidence>
<evidence type="ECO:0000256" key="5">
    <source>
        <dbReference type="ARBA" id="ARBA00022516"/>
    </source>
</evidence>
<dbReference type="InterPro" id="IPR000390">
    <property type="entry name" value="Small_drug/metabolite_transptr"/>
</dbReference>
<evidence type="ECO:0000256" key="12">
    <source>
        <dbReference type="ARBA" id="ARBA00023136"/>
    </source>
</evidence>
<feature type="transmembrane region" description="Helical" evidence="13">
    <location>
        <begin position="203"/>
        <end position="223"/>
    </location>
</feature>
<feature type="transmembrane region" description="Helical" evidence="13">
    <location>
        <begin position="258"/>
        <end position="274"/>
    </location>
</feature>
<keyword evidence="7" id="KW-0441">Lipid A biosynthesis</keyword>
<reference evidence="15 16" key="1">
    <citation type="submission" date="2022-06" db="EMBL/GenBank/DDBJ databases">
        <title>Isolation of gut microbiota from human fecal samples.</title>
        <authorList>
            <person name="Pamer E.G."/>
            <person name="Barat B."/>
            <person name="Waligurski E."/>
            <person name="Medina S."/>
            <person name="Paddock L."/>
            <person name="Mostad J."/>
        </authorList>
    </citation>
    <scope>NUCLEOTIDE SEQUENCE [LARGE SCALE GENOMIC DNA]</scope>
    <source>
        <strain evidence="15 16">DFI.9.73</strain>
    </source>
</reference>
<name>A0ABT1RZF5_9FIRM</name>
<evidence type="ECO:0000256" key="4">
    <source>
        <dbReference type="ARBA" id="ARBA00022475"/>
    </source>
</evidence>
<dbReference type="Gene3D" id="1.10.3730.20">
    <property type="match status" value="1"/>
</dbReference>
<keyword evidence="3" id="KW-0813">Transport</keyword>
<feature type="transmembrane region" description="Helical" evidence="13">
    <location>
        <begin position="112"/>
        <end position="130"/>
    </location>
</feature>
<keyword evidence="16" id="KW-1185">Reference proteome</keyword>
<feature type="domain" description="EamA" evidence="14">
    <location>
        <begin position="2"/>
        <end position="129"/>
    </location>
</feature>
<comment type="subcellular location">
    <subcellularLocation>
        <location evidence="1">Cell membrane</location>
        <topology evidence="1">Multi-pass membrane protein</topology>
    </subcellularLocation>
</comment>
<evidence type="ECO:0000256" key="11">
    <source>
        <dbReference type="ARBA" id="ARBA00023098"/>
    </source>
</evidence>
<dbReference type="Pfam" id="PF00892">
    <property type="entry name" value="EamA"/>
    <property type="match status" value="2"/>
</dbReference>
<dbReference type="EMBL" id="JANFZH010000018">
    <property type="protein sequence ID" value="MCQ4840068.1"/>
    <property type="molecule type" value="Genomic_DNA"/>
</dbReference>
<evidence type="ECO:0000256" key="13">
    <source>
        <dbReference type="SAM" id="Phobius"/>
    </source>
</evidence>
<keyword evidence="10 13" id="KW-1133">Transmembrane helix</keyword>
<evidence type="ECO:0000313" key="16">
    <source>
        <dbReference type="Proteomes" id="UP001524473"/>
    </source>
</evidence>
<gene>
    <name evidence="15" type="ORF">NE695_09085</name>
</gene>
<dbReference type="GeneID" id="90533670"/>
<dbReference type="InterPro" id="IPR037185">
    <property type="entry name" value="EmrE-like"/>
</dbReference>
<evidence type="ECO:0000256" key="3">
    <source>
        <dbReference type="ARBA" id="ARBA00022448"/>
    </source>
</evidence>
<dbReference type="Proteomes" id="UP001524473">
    <property type="component" value="Unassembled WGS sequence"/>
</dbReference>
<keyword evidence="4" id="KW-1003">Cell membrane</keyword>
<dbReference type="SUPFAM" id="SSF103481">
    <property type="entry name" value="Multidrug resistance efflux transporter EmrE"/>
    <property type="match status" value="2"/>
</dbReference>
<evidence type="ECO:0000256" key="7">
    <source>
        <dbReference type="ARBA" id="ARBA00022556"/>
    </source>
</evidence>
<keyword evidence="12 13" id="KW-0472">Membrane</keyword>
<feature type="transmembrane region" description="Helical" evidence="13">
    <location>
        <begin position="173"/>
        <end position="191"/>
    </location>
</feature>
<evidence type="ECO:0000256" key="6">
    <source>
        <dbReference type="ARBA" id="ARBA00022519"/>
    </source>
</evidence>
<evidence type="ECO:0000256" key="10">
    <source>
        <dbReference type="ARBA" id="ARBA00022989"/>
    </source>
</evidence>
<comment type="caution">
    <text evidence="15">The sequence shown here is derived from an EMBL/GenBank/DDBJ whole genome shotgun (WGS) entry which is preliminary data.</text>
</comment>
<organism evidence="15 16">
    <name type="scientific">Neglectibacter timonensis</name>
    <dbReference type="NCBI Taxonomy" id="1776382"/>
    <lineage>
        <taxon>Bacteria</taxon>
        <taxon>Bacillati</taxon>
        <taxon>Bacillota</taxon>
        <taxon>Clostridia</taxon>
        <taxon>Eubacteriales</taxon>
        <taxon>Oscillospiraceae</taxon>
        <taxon>Neglectibacter</taxon>
    </lineage>
</organism>
<dbReference type="RefSeq" id="WP_066866964.1">
    <property type="nucleotide sequence ID" value="NZ_CABKVV010000014.1"/>
</dbReference>
<feature type="transmembrane region" description="Helical" evidence="13">
    <location>
        <begin position="142"/>
        <end position="161"/>
    </location>
</feature>
<keyword evidence="9" id="KW-0448">Lipopolysaccharide biosynthesis</keyword>
<keyword evidence="5" id="KW-0444">Lipid biosynthesis</keyword>
<feature type="domain" description="EamA" evidence="14">
    <location>
        <begin position="172"/>
        <end position="274"/>
    </location>
</feature>
<keyword evidence="11" id="KW-0443">Lipid metabolism</keyword>
<dbReference type="PANTHER" id="PTHR30561:SF1">
    <property type="entry name" value="MULTIDRUG TRANSPORTER EMRE"/>
    <property type="match status" value="1"/>
</dbReference>
<dbReference type="PANTHER" id="PTHR30561">
    <property type="entry name" value="SMR FAMILY PROTON-DEPENDENT DRUG EFFLUX TRANSPORTER SUGE"/>
    <property type="match status" value="1"/>
</dbReference>
<feature type="transmembrane region" description="Helical" evidence="13">
    <location>
        <begin position="229"/>
        <end position="251"/>
    </location>
</feature>
<keyword evidence="8 13" id="KW-0812">Transmembrane</keyword>
<keyword evidence="6" id="KW-0997">Cell inner membrane</keyword>
<evidence type="ECO:0000256" key="1">
    <source>
        <dbReference type="ARBA" id="ARBA00004651"/>
    </source>
</evidence>
<accession>A0ABT1RZF5</accession>
<evidence type="ECO:0000256" key="2">
    <source>
        <dbReference type="ARBA" id="ARBA00007362"/>
    </source>
</evidence>
<feature type="transmembrane region" description="Helical" evidence="13">
    <location>
        <begin position="55"/>
        <end position="77"/>
    </location>
</feature>
<feature type="transmembrane region" description="Helical" evidence="13">
    <location>
        <begin position="89"/>
        <end position="106"/>
    </location>
</feature>
<evidence type="ECO:0000256" key="9">
    <source>
        <dbReference type="ARBA" id="ARBA00022985"/>
    </source>
</evidence>
<sequence>MLFLLLAILSSSVLAIVLKYLSTDNTYGVYFVNYCTCALLAFLFLEPKSLWNGDFLPLGLGAVSGALYLAALIAYGYSIRKSGAVLSSVFSRLGVLVPILLSVCLFGEQPSLFQMGGLALALLAIVVINLKSGTKSQAKLPIVPLLLVLLLNGSSDSMSKIFAQTGSRTDDGLFLFCIFASAGLFTLFPLFRSHKRLEKKDWLFGIAVGVPNFMSARFLLAALTELPAFVAYPTYSVGAIVVISLFSFLLFREKLSKLQLAGVGIILAALVLLNL</sequence>
<dbReference type="InterPro" id="IPR000620">
    <property type="entry name" value="EamA_dom"/>
</dbReference>
<evidence type="ECO:0000256" key="8">
    <source>
        <dbReference type="ARBA" id="ARBA00022692"/>
    </source>
</evidence>
<protein>
    <submittedName>
        <fullName evidence="15">DMT family transporter</fullName>
    </submittedName>
</protein>
<comment type="similarity">
    <text evidence="2">Belongs to the EamA transporter family.</text>
</comment>
<proteinExistence type="inferred from homology"/>
<evidence type="ECO:0000313" key="15">
    <source>
        <dbReference type="EMBL" id="MCQ4840068.1"/>
    </source>
</evidence>